<protein>
    <submittedName>
        <fullName evidence="1">Uncharacterized protein</fullName>
    </submittedName>
</protein>
<reference evidence="1" key="1">
    <citation type="journal article" date="2012" name="PLoS Genet.">
        <title>Comparative analysis of the genomes of two field isolates of the rice blast fungus Magnaporthe oryzae.</title>
        <authorList>
            <person name="Xue M."/>
            <person name="Yang J."/>
            <person name="Li Z."/>
            <person name="Hu S."/>
            <person name="Yao N."/>
            <person name="Dean R.A."/>
            <person name="Zhao W."/>
            <person name="Shen M."/>
            <person name="Zhang H."/>
            <person name="Li C."/>
            <person name="Liu L."/>
            <person name="Cao L."/>
            <person name="Xu X."/>
            <person name="Xing Y."/>
            <person name="Hsiang T."/>
            <person name="Zhang Z."/>
            <person name="Xu J.R."/>
            <person name="Peng Y.L."/>
        </authorList>
    </citation>
    <scope>NUCLEOTIDE SEQUENCE</scope>
    <source>
        <strain evidence="1">Y34</strain>
    </source>
</reference>
<name>A0AA97PRF7_PYRO3</name>
<organism evidence="1">
    <name type="scientific">Pyricularia oryzae (strain Y34)</name>
    <name type="common">Rice blast fungus</name>
    <name type="synonym">Magnaporthe oryzae</name>
    <dbReference type="NCBI Taxonomy" id="1143189"/>
    <lineage>
        <taxon>Eukaryota</taxon>
        <taxon>Fungi</taxon>
        <taxon>Dikarya</taxon>
        <taxon>Ascomycota</taxon>
        <taxon>Pezizomycotina</taxon>
        <taxon>Sordariomycetes</taxon>
        <taxon>Sordariomycetidae</taxon>
        <taxon>Magnaporthales</taxon>
        <taxon>Pyriculariaceae</taxon>
        <taxon>Pyricularia</taxon>
    </lineage>
</organism>
<dbReference type="Proteomes" id="UP000011086">
    <property type="component" value="Unassembled WGS sequence"/>
</dbReference>
<gene>
    <name evidence="1" type="ORF">OOU_Y34scaffold00090g21</name>
</gene>
<dbReference type="EMBL" id="JH794019">
    <property type="protein sequence ID" value="ELQ44356.1"/>
    <property type="molecule type" value="Genomic_DNA"/>
</dbReference>
<evidence type="ECO:0000313" key="1">
    <source>
        <dbReference type="EMBL" id="ELQ44356.1"/>
    </source>
</evidence>
<proteinExistence type="predicted"/>
<dbReference type="AlphaFoldDB" id="A0AA97PRF7"/>
<accession>A0AA97PRF7</accession>
<sequence length="21" mass="2094">MSDAAVVSVPAQFELESGLSG</sequence>